<reference evidence="2" key="1">
    <citation type="submission" date="2021-02" db="EMBL/GenBank/DDBJ databases">
        <title>PHA producing bacteria isolated from coastal sediment in Guangdong, Shenzhen.</title>
        <authorList>
            <person name="Zheng W."/>
            <person name="Yu S."/>
            <person name="Huang Y."/>
        </authorList>
    </citation>
    <scope>NUCLEOTIDE SEQUENCE</scope>
    <source>
        <strain evidence="2">TN14-10</strain>
    </source>
</reference>
<sequence>MKVRSKLADIDFEFGRFEYKKDHLIVHSHPSQAMQSKVYVSPNDVVSALGKALVQPMVWVYLLGFPFFLVRYRRRHARKKVENK</sequence>
<keyword evidence="1" id="KW-0472">Membrane</keyword>
<evidence type="ECO:0000256" key="1">
    <source>
        <dbReference type="SAM" id="Phobius"/>
    </source>
</evidence>
<keyword evidence="3" id="KW-1185">Reference proteome</keyword>
<dbReference type="AlphaFoldDB" id="A0A939DBT3"/>
<comment type="caution">
    <text evidence="2">The sequence shown here is derived from an EMBL/GenBank/DDBJ whole genome shotgun (WGS) entry which is preliminary data.</text>
</comment>
<accession>A0A939DBT3</accession>
<keyword evidence="1" id="KW-1133">Transmembrane helix</keyword>
<proteinExistence type="predicted"/>
<dbReference type="EMBL" id="JAFKCZ010000001">
    <property type="protein sequence ID" value="MBN7795275.1"/>
    <property type="molecule type" value="Genomic_DNA"/>
</dbReference>
<gene>
    <name evidence="2" type="ORF">JYP50_01645</name>
</gene>
<feature type="transmembrane region" description="Helical" evidence="1">
    <location>
        <begin position="52"/>
        <end position="70"/>
    </location>
</feature>
<name>A0A939DBT3_9GAMM</name>
<dbReference type="Proteomes" id="UP000664303">
    <property type="component" value="Unassembled WGS sequence"/>
</dbReference>
<keyword evidence="1" id="KW-0812">Transmembrane</keyword>
<dbReference type="RefSeq" id="WP_206558707.1">
    <property type="nucleotide sequence ID" value="NZ_JAFKCZ010000001.1"/>
</dbReference>
<evidence type="ECO:0000313" key="2">
    <source>
        <dbReference type="EMBL" id="MBN7795275.1"/>
    </source>
</evidence>
<evidence type="ECO:0000313" key="3">
    <source>
        <dbReference type="Proteomes" id="UP000664303"/>
    </source>
</evidence>
<protein>
    <submittedName>
        <fullName evidence="2">Uncharacterized protein</fullName>
    </submittedName>
</protein>
<organism evidence="2 3">
    <name type="scientific">Parahaliea mediterranea</name>
    <dbReference type="NCBI Taxonomy" id="651086"/>
    <lineage>
        <taxon>Bacteria</taxon>
        <taxon>Pseudomonadati</taxon>
        <taxon>Pseudomonadota</taxon>
        <taxon>Gammaproteobacteria</taxon>
        <taxon>Cellvibrionales</taxon>
        <taxon>Halieaceae</taxon>
        <taxon>Parahaliea</taxon>
    </lineage>
</organism>